<feature type="signal peptide" evidence="13">
    <location>
        <begin position="1"/>
        <end position="28"/>
    </location>
</feature>
<evidence type="ECO:0000256" key="13">
    <source>
        <dbReference type="SAM" id="SignalP"/>
    </source>
</evidence>
<evidence type="ECO:0000313" key="17">
    <source>
        <dbReference type="Proteomes" id="UP001140206"/>
    </source>
</evidence>
<dbReference type="Pfam" id="PF23598">
    <property type="entry name" value="LRR_14"/>
    <property type="match status" value="1"/>
</dbReference>
<evidence type="ECO:0000256" key="1">
    <source>
        <dbReference type="ARBA" id="ARBA00004370"/>
    </source>
</evidence>
<comment type="subcellular location">
    <subcellularLocation>
        <location evidence="1">Membrane</location>
    </subcellularLocation>
</comment>
<dbReference type="Gene3D" id="3.80.10.10">
    <property type="entry name" value="Ribonuclease Inhibitor"/>
    <property type="match status" value="3"/>
</dbReference>
<evidence type="ECO:0000256" key="12">
    <source>
        <dbReference type="ARBA" id="ARBA00023180"/>
    </source>
</evidence>
<dbReference type="SUPFAM" id="SSF52058">
    <property type="entry name" value="L domain-like"/>
    <property type="match status" value="1"/>
</dbReference>
<keyword evidence="5" id="KW-0808">Transferase</keyword>
<dbReference type="PANTHER" id="PTHR45974">
    <property type="entry name" value="RECEPTOR-LIKE PROTEIN 55"/>
    <property type="match status" value="1"/>
</dbReference>
<evidence type="ECO:0000256" key="3">
    <source>
        <dbReference type="ARBA" id="ARBA00022527"/>
    </source>
</evidence>
<sequence>MGSWKMTFRGSIWVFLLSILVRIGFAQGEGNSIDGAALNGLASQWQNAPSNWVDFDPCGSKWLGVTCKKNRVISITLSSIGLEGTLSGGDIQNLSELRTLDLSYNSGLTGPLPASIGNLRHLEYFHFGVNQLSGSIPSKLFSPNMTLIHVLFEKNSINGSIPSTLGLVKSIEVLRLDRNSLTGPVPANLNSLTNLSEFHLAHNQLNGTLPDLTGMDSLSFVDMSNNSFDLSDVPQWFSSLPSLTSLYLEYLKIKGELPQALFSSSSLQTLKLRDNQLNGTLDIGTNYSNQLQLIDLTNNDISRITTISDGYNRTLILTGNPVCNQNTVRLYCNMTVSAPPLIQHITKMHHSTPYLPK</sequence>
<dbReference type="GO" id="GO:0016020">
    <property type="term" value="C:membrane"/>
    <property type="evidence" value="ECO:0007669"/>
    <property type="project" value="UniProtKB-SubCell"/>
</dbReference>
<organism evidence="16 17">
    <name type="scientific">Rhynchospora pubera</name>
    <dbReference type="NCBI Taxonomy" id="906938"/>
    <lineage>
        <taxon>Eukaryota</taxon>
        <taxon>Viridiplantae</taxon>
        <taxon>Streptophyta</taxon>
        <taxon>Embryophyta</taxon>
        <taxon>Tracheophyta</taxon>
        <taxon>Spermatophyta</taxon>
        <taxon>Magnoliopsida</taxon>
        <taxon>Liliopsida</taxon>
        <taxon>Poales</taxon>
        <taxon>Cyperaceae</taxon>
        <taxon>Cyperoideae</taxon>
        <taxon>Rhynchosporeae</taxon>
        <taxon>Rhynchospora</taxon>
    </lineage>
</organism>
<dbReference type="EMBL" id="JAMFTS010000005">
    <property type="protein sequence ID" value="KAJ4751366.1"/>
    <property type="molecule type" value="Genomic_DNA"/>
</dbReference>
<keyword evidence="3" id="KW-0723">Serine/threonine-protein kinase</keyword>
<protein>
    <recommendedName>
        <fullName evidence="2">non-specific serine/threonine protein kinase</fullName>
        <ecNumber evidence="2">2.7.11.1</ecNumber>
    </recommendedName>
</protein>
<evidence type="ECO:0000256" key="8">
    <source>
        <dbReference type="ARBA" id="ARBA00022741"/>
    </source>
</evidence>
<keyword evidence="11" id="KW-0472">Membrane</keyword>
<dbReference type="Pfam" id="PF08263">
    <property type="entry name" value="LRRNT_2"/>
    <property type="match status" value="1"/>
</dbReference>
<reference evidence="16" key="1">
    <citation type="submission" date="2022-08" db="EMBL/GenBank/DDBJ databases">
        <authorList>
            <person name="Marques A."/>
        </authorList>
    </citation>
    <scope>NUCLEOTIDE SEQUENCE</scope>
    <source>
        <strain evidence="16">RhyPub2mFocal</strain>
        <tissue evidence="16">Leaves</tissue>
    </source>
</reference>
<name>A0AAV8C7J7_9POAL</name>
<feature type="domain" description="Leucine-rich repeat-containing N-terminal plant-type" evidence="14">
    <location>
        <begin position="34"/>
        <end position="67"/>
    </location>
</feature>
<comment type="caution">
    <text evidence="16">The sequence shown here is derived from an EMBL/GenBank/DDBJ whole genome shotgun (WGS) entry which is preliminary data.</text>
</comment>
<keyword evidence="10" id="KW-0067">ATP-binding</keyword>
<dbReference type="FunFam" id="3.80.10.10:FF:000542">
    <property type="entry name" value="Leucine-rich repeat protein kinase family protein"/>
    <property type="match status" value="1"/>
</dbReference>
<evidence type="ECO:0000256" key="6">
    <source>
        <dbReference type="ARBA" id="ARBA00022729"/>
    </source>
</evidence>
<dbReference type="InterPro" id="IPR055414">
    <property type="entry name" value="LRR_R13L4/SHOC2-like"/>
</dbReference>
<feature type="domain" description="Disease resistance R13L4/SHOC-2-like LRR" evidence="15">
    <location>
        <begin position="90"/>
        <end position="295"/>
    </location>
</feature>
<dbReference type="AlphaFoldDB" id="A0AAV8C7J7"/>
<gene>
    <name evidence="16" type="ORF">LUZ62_085771</name>
</gene>
<dbReference type="InterPro" id="IPR032675">
    <property type="entry name" value="LRR_dom_sf"/>
</dbReference>
<evidence type="ECO:0000256" key="5">
    <source>
        <dbReference type="ARBA" id="ARBA00022679"/>
    </source>
</evidence>
<dbReference type="GO" id="GO:0005524">
    <property type="term" value="F:ATP binding"/>
    <property type="evidence" value="ECO:0007669"/>
    <property type="project" value="UniProtKB-KW"/>
</dbReference>
<keyword evidence="6 13" id="KW-0732">Signal</keyword>
<dbReference type="InterPro" id="IPR013210">
    <property type="entry name" value="LRR_N_plant-typ"/>
</dbReference>
<dbReference type="EC" id="2.7.11.1" evidence="2"/>
<evidence type="ECO:0000256" key="10">
    <source>
        <dbReference type="ARBA" id="ARBA00022840"/>
    </source>
</evidence>
<evidence type="ECO:0000256" key="11">
    <source>
        <dbReference type="ARBA" id="ARBA00023136"/>
    </source>
</evidence>
<evidence type="ECO:0000259" key="15">
    <source>
        <dbReference type="Pfam" id="PF23598"/>
    </source>
</evidence>
<keyword evidence="12" id="KW-0325">Glycoprotein</keyword>
<evidence type="ECO:0000313" key="16">
    <source>
        <dbReference type="EMBL" id="KAJ4751366.1"/>
    </source>
</evidence>
<feature type="chain" id="PRO_5043507704" description="non-specific serine/threonine protein kinase" evidence="13">
    <location>
        <begin position="29"/>
        <end position="357"/>
    </location>
</feature>
<keyword evidence="7" id="KW-0677">Repeat</keyword>
<keyword evidence="8" id="KW-0547">Nucleotide-binding</keyword>
<evidence type="ECO:0000256" key="7">
    <source>
        <dbReference type="ARBA" id="ARBA00022737"/>
    </source>
</evidence>
<accession>A0AAV8C7J7</accession>
<dbReference type="PANTHER" id="PTHR45974:SF266">
    <property type="entry name" value="LEUCINE-RICH REPEAT RECEPTOR PROTEIN KINASE HPCA1"/>
    <property type="match status" value="1"/>
</dbReference>
<proteinExistence type="predicted"/>
<keyword evidence="4" id="KW-0433">Leucine-rich repeat</keyword>
<evidence type="ECO:0000256" key="2">
    <source>
        <dbReference type="ARBA" id="ARBA00012513"/>
    </source>
</evidence>
<keyword evidence="17" id="KW-1185">Reference proteome</keyword>
<evidence type="ECO:0000256" key="4">
    <source>
        <dbReference type="ARBA" id="ARBA00022614"/>
    </source>
</evidence>
<evidence type="ECO:0000259" key="14">
    <source>
        <dbReference type="Pfam" id="PF08263"/>
    </source>
</evidence>
<evidence type="ECO:0000256" key="9">
    <source>
        <dbReference type="ARBA" id="ARBA00022777"/>
    </source>
</evidence>
<dbReference type="Proteomes" id="UP001140206">
    <property type="component" value="Chromosome 5"/>
</dbReference>
<dbReference type="GO" id="GO:0004674">
    <property type="term" value="F:protein serine/threonine kinase activity"/>
    <property type="evidence" value="ECO:0007669"/>
    <property type="project" value="UniProtKB-KW"/>
</dbReference>
<keyword evidence="9 16" id="KW-0418">Kinase</keyword>